<evidence type="ECO:0000256" key="1">
    <source>
        <dbReference type="SAM" id="MobiDB-lite"/>
    </source>
</evidence>
<organism evidence="2 3">
    <name type="scientific">Solanum commersonii</name>
    <name type="common">Commerson's wild potato</name>
    <name type="synonym">Commerson's nightshade</name>
    <dbReference type="NCBI Taxonomy" id="4109"/>
    <lineage>
        <taxon>Eukaryota</taxon>
        <taxon>Viridiplantae</taxon>
        <taxon>Streptophyta</taxon>
        <taxon>Embryophyta</taxon>
        <taxon>Tracheophyta</taxon>
        <taxon>Spermatophyta</taxon>
        <taxon>Magnoliopsida</taxon>
        <taxon>eudicotyledons</taxon>
        <taxon>Gunneridae</taxon>
        <taxon>Pentapetalae</taxon>
        <taxon>asterids</taxon>
        <taxon>lamiids</taxon>
        <taxon>Solanales</taxon>
        <taxon>Solanaceae</taxon>
        <taxon>Solanoideae</taxon>
        <taxon>Solaneae</taxon>
        <taxon>Solanum</taxon>
    </lineage>
</organism>
<reference evidence="2 3" key="1">
    <citation type="submission" date="2020-09" db="EMBL/GenBank/DDBJ databases">
        <title>De no assembly of potato wild relative species, Solanum commersonii.</title>
        <authorList>
            <person name="Cho K."/>
        </authorList>
    </citation>
    <scope>NUCLEOTIDE SEQUENCE [LARGE SCALE GENOMIC DNA]</scope>
    <source>
        <strain evidence="2">LZ3.2</strain>
        <tissue evidence="2">Leaf</tissue>
    </source>
</reference>
<feature type="region of interest" description="Disordered" evidence="1">
    <location>
        <begin position="1"/>
        <end position="32"/>
    </location>
</feature>
<comment type="caution">
    <text evidence="2">The sequence shown here is derived from an EMBL/GenBank/DDBJ whole genome shotgun (WGS) entry which is preliminary data.</text>
</comment>
<accession>A0A9J5Y5J2</accession>
<name>A0A9J5Y5J2_SOLCO</name>
<gene>
    <name evidence="2" type="ORF">H5410_036522</name>
</gene>
<protein>
    <submittedName>
        <fullName evidence="2">Uncharacterized protein</fullName>
    </submittedName>
</protein>
<proteinExistence type="predicted"/>
<dbReference type="EMBL" id="JACXVP010000007">
    <property type="protein sequence ID" value="KAG5595290.1"/>
    <property type="molecule type" value="Genomic_DNA"/>
</dbReference>
<evidence type="ECO:0000313" key="2">
    <source>
        <dbReference type="EMBL" id="KAG5595290.1"/>
    </source>
</evidence>
<keyword evidence="3" id="KW-1185">Reference proteome</keyword>
<dbReference type="AlphaFoldDB" id="A0A9J5Y5J2"/>
<dbReference type="Proteomes" id="UP000824120">
    <property type="component" value="Chromosome 7"/>
</dbReference>
<evidence type="ECO:0000313" key="3">
    <source>
        <dbReference type="Proteomes" id="UP000824120"/>
    </source>
</evidence>
<sequence>MHDQSRSKYLNKKTFAEMGNSSEKESEDEEIENQSLLAIEKTKIYDFLALVALTEPDEGRIIYQSQESIQALITGEEEEEEKE</sequence>